<dbReference type="STRING" id="35608.A0A2U1MIL8"/>
<keyword evidence="6 8" id="KW-0472">Membrane</keyword>
<accession>A0A2U1MIL8</accession>
<dbReference type="Pfam" id="PF00230">
    <property type="entry name" value="MIP"/>
    <property type="match status" value="1"/>
</dbReference>
<dbReference type="InterPro" id="IPR034294">
    <property type="entry name" value="Aquaporin_transptr"/>
</dbReference>
<name>A0A2U1MIL8_ARTAN</name>
<dbReference type="EMBL" id="PKPP01005192">
    <property type="protein sequence ID" value="PWA61069.1"/>
    <property type="molecule type" value="Genomic_DNA"/>
</dbReference>
<dbReference type="GO" id="GO:0005737">
    <property type="term" value="C:cytoplasm"/>
    <property type="evidence" value="ECO:0007669"/>
    <property type="project" value="UniProtKB-ARBA"/>
</dbReference>
<dbReference type="InterPro" id="IPR023271">
    <property type="entry name" value="Aquaporin-like"/>
</dbReference>
<evidence type="ECO:0000256" key="8">
    <source>
        <dbReference type="SAM" id="Phobius"/>
    </source>
</evidence>
<evidence type="ECO:0000256" key="3">
    <source>
        <dbReference type="ARBA" id="ARBA00022692"/>
    </source>
</evidence>
<dbReference type="PANTHER" id="PTHR45665:SF9">
    <property type="entry name" value="AQUAPORIN-8"/>
    <property type="match status" value="1"/>
</dbReference>
<dbReference type="AlphaFoldDB" id="A0A2U1MIL8"/>
<gene>
    <name evidence="9" type="ORF">CTI12_AA378700</name>
</gene>
<evidence type="ECO:0000256" key="6">
    <source>
        <dbReference type="ARBA" id="ARBA00023136"/>
    </source>
</evidence>
<dbReference type="SUPFAM" id="SSF81338">
    <property type="entry name" value="Aquaporin-like"/>
    <property type="match status" value="1"/>
</dbReference>
<reference evidence="9 10" key="1">
    <citation type="journal article" date="2018" name="Mol. Plant">
        <title>The genome of Artemisia annua provides insight into the evolution of Asteraceae family and artemisinin biosynthesis.</title>
        <authorList>
            <person name="Shen Q."/>
            <person name="Zhang L."/>
            <person name="Liao Z."/>
            <person name="Wang S."/>
            <person name="Yan T."/>
            <person name="Shi P."/>
            <person name="Liu M."/>
            <person name="Fu X."/>
            <person name="Pan Q."/>
            <person name="Wang Y."/>
            <person name="Lv Z."/>
            <person name="Lu X."/>
            <person name="Zhang F."/>
            <person name="Jiang W."/>
            <person name="Ma Y."/>
            <person name="Chen M."/>
            <person name="Hao X."/>
            <person name="Li L."/>
            <person name="Tang Y."/>
            <person name="Lv G."/>
            <person name="Zhou Y."/>
            <person name="Sun X."/>
            <person name="Brodelius P.E."/>
            <person name="Rose J.K.C."/>
            <person name="Tang K."/>
        </authorList>
    </citation>
    <scope>NUCLEOTIDE SEQUENCE [LARGE SCALE GENOMIC DNA]</scope>
    <source>
        <strain evidence="10">cv. Huhao1</strain>
        <tissue evidence="9">Leaf</tissue>
    </source>
</reference>
<dbReference type="GO" id="GO:0019755">
    <property type="term" value="P:one-carbon compound transport"/>
    <property type="evidence" value="ECO:0007669"/>
    <property type="project" value="UniProtKB-ARBA"/>
</dbReference>
<dbReference type="InterPro" id="IPR000425">
    <property type="entry name" value="MIP"/>
</dbReference>
<evidence type="ECO:0000256" key="4">
    <source>
        <dbReference type="ARBA" id="ARBA00022737"/>
    </source>
</evidence>
<organism evidence="9 10">
    <name type="scientific">Artemisia annua</name>
    <name type="common">Sweet wormwood</name>
    <dbReference type="NCBI Taxonomy" id="35608"/>
    <lineage>
        <taxon>Eukaryota</taxon>
        <taxon>Viridiplantae</taxon>
        <taxon>Streptophyta</taxon>
        <taxon>Embryophyta</taxon>
        <taxon>Tracheophyta</taxon>
        <taxon>Spermatophyta</taxon>
        <taxon>Magnoliopsida</taxon>
        <taxon>eudicotyledons</taxon>
        <taxon>Gunneridae</taxon>
        <taxon>Pentapetalae</taxon>
        <taxon>asterids</taxon>
        <taxon>campanulids</taxon>
        <taxon>Asterales</taxon>
        <taxon>Asteraceae</taxon>
        <taxon>Asteroideae</taxon>
        <taxon>Anthemideae</taxon>
        <taxon>Artemisiinae</taxon>
        <taxon>Artemisia</taxon>
    </lineage>
</organism>
<keyword evidence="10" id="KW-1185">Reference proteome</keyword>
<evidence type="ECO:0000256" key="2">
    <source>
        <dbReference type="ARBA" id="ARBA00022448"/>
    </source>
</evidence>
<dbReference type="GO" id="GO:0012505">
    <property type="term" value="C:endomembrane system"/>
    <property type="evidence" value="ECO:0007669"/>
    <property type="project" value="UniProtKB-SubCell"/>
</dbReference>
<dbReference type="GO" id="GO:0015250">
    <property type="term" value="F:water channel activity"/>
    <property type="evidence" value="ECO:0007669"/>
    <property type="project" value="TreeGrafter"/>
</dbReference>
<dbReference type="GO" id="GO:0016020">
    <property type="term" value="C:membrane"/>
    <property type="evidence" value="ECO:0007669"/>
    <property type="project" value="InterPro"/>
</dbReference>
<keyword evidence="2 7" id="KW-0813">Transport</keyword>
<proteinExistence type="inferred from homology"/>
<comment type="similarity">
    <text evidence="7">Belongs to the MIP/aquaporin (TC 1.A.8) family.</text>
</comment>
<comment type="subcellular location">
    <subcellularLocation>
        <location evidence="1">Endomembrane system</location>
        <topology evidence="1">Multi-pass membrane protein</topology>
    </subcellularLocation>
</comment>
<keyword evidence="5 8" id="KW-1133">Transmembrane helix</keyword>
<protein>
    <submittedName>
        <fullName evidence="9">Major intrinsic protein, Aquaporin-like protein</fullName>
    </submittedName>
</protein>
<dbReference type="Gene3D" id="1.20.1080.10">
    <property type="entry name" value="Glycerol uptake facilitator protein"/>
    <property type="match status" value="1"/>
</dbReference>
<keyword evidence="4" id="KW-0677">Repeat</keyword>
<sequence length="166" mass="18535">MKASINEFTSTLFFVFVGFSSAIAYEKLTADATLDPPGIVVLAICHAFALFVAVSLATNISGGYVKPGVVFALLDQCLRNIDKVLTLMSLNLNVTWLDDIFNKWEEHPSTLPNPLLVYQPKSDCLCRHSYTLRSCGYTPSLQNVKSQIKPHNLEIYISHFECNYLP</sequence>
<evidence type="ECO:0000313" key="10">
    <source>
        <dbReference type="Proteomes" id="UP000245207"/>
    </source>
</evidence>
<evidence type="ECO:0000256" key="7">
    <source>
        <dbReference type="RuleBase" id="RU000477"/>
    </source>
</evidence>
<dbReference type="PANTHER" id="PTHR45665">
    <property type="entry name" value="AQUAPORIN-8"/>
    <property type="match status" value="1"/>
</dbReference>
<comment type="caution">
    <text evidence="9">The sequence shown here is derived from an EMBL/GenBank/DDBJ whole genome shotgun (WGS) entry which is preliminary data.</text>
</comment>
<dbReference type="Proteomes" id="UP000245207">
    <property type="component" value="Unassembled WGS sequence"/>
</dbReference>
<dbReference type="OrthoDB" id="3222at2759"/>
<evidence type="ECO:0000256" key="5">
    <source>
        <dbReference type="ARBA" id="ARBA00022989"/>
    </source>
</evidence>
<dbReference type="PRINTS" id="PR00783">
    <property type="entry name" value="MINTRINSICP"/>
</dbReference>
<evidence type="ECO:0000256" key="1">
    <source>
        <dbReference type="ARBA" id="ARBA00004127"/>
    </source>
</evidence>
<feature type="transmembrane region" description="Helical" evidence="8">
    <location>
        <begin position="40"/>
        <end position="58"/>
    </location>
</feature>
<evidence type="ECO:0000313" key="9">
    <source>
        <dbReference type="EMBL" id="PWA61069.1"/>
    </source>
</evidence>
<keyword evidence="3 7" id="KW-0812">Transmembrane</keyword>